<accession>A0A2W2CF30</accession>
<keyword evidence="3" id="KW-1185">Reference proteome</keyword>
<comment type="caution">
    <text evidence="2">The sequence shown here is derived from an EMBL/GenBank/DDBJ whole genome shotgun (WGS) entry which is preliminary data.</text>
</comment>
<dbReference type="Proteomes" id="UP000248627">
    <property type="component" value="Unassembled WGS sequence"/>
</dbReference>
<evidence type="ECO:0000313" key="2">
    <source>
        <dbReference type="EMBL" id="PZF98025.1"/>
    </source>
</evidence>
<gene>
    <name evidence="2" type="ORF">C1I93_10030</name>
</gene>
<sequence>MPGRRDSGQPAPVTVRLTVDRVEVRLPAPAPARRESSREGRERRDSRPGRRPELSLDEYVRHREDRRP</sequence>
<feature type="region of interest" description="Disordered" evidence="1">
    <location>
        <begin position="1"/>
        <end position="68"/>
    </location>
</feature>
<evidence type="ECO:0000256" key="1">
    <source>
        <dbReference type="SAM" id="MobiDB-lite"/>
    </source>
</evidence>
<proteinExistence type="predicted"/>
<reference evidence="2 3" key="1">
    <citation type="submission" date="2018-01" db="EMBL/GenBank/DDBJ databases">
        <title>Draft genome sequence of Jishengella endophytica.</title>
        <authorList>
            <person name="Sahin N."/>
            <person name="Ay H."/>
            <person name="Saygin H."/>
        </authorList>
    </citation>
    <scope>NUCLEOTIDE SEQUENCE [LARGE SCALE GENOMIC DNA]</scope>
    <source>
        <strain evidence="2 3">DSM 45430</strain>
    </source>
</reference>
<feature type="compositionally biased region" description="Basic and acidic residues" evidence="1">
    <location>
        <begin position="32"/>
        <end position="68"/>
    </location>
</feature>
<evidence type="ECO:0000313" key="3">
    <source>
        <dbReference type="Proteomes" id="UP000248627"/>
    </source>
</evidence>
<organism evidence="2 3">
    <name type="scientific">Micromonospora endophytica</name>
    <dbReference type="NCBI Taxonomy" id="515350"/>
    <lineage>
        <taxon>Bacteria</taxon>
        <taxon>Bacillati</taxon>
        <taxon>Actinomycetota</taxon>
        <taxon>Actinomycetes</taxon>
        <taxon>Micromonosporales</taxon>
        <taxon>Micromonosporaceae</taxon>
        <taxon>Micromonospora</taxon>
    </lineage>
</organism>
<name>A0A2W2CF30_9ACTN</name>
<protein>
    <submittedName>
        <fullName evidence="2">Uncharacterized protein</fullName>
    </submittedName>
</protein>
<dbReference type="AlphaFoldDB" id="A0A2W2CF30"/>
<dbReference type="EMBL" id="POTX01000048">
    <property type="protein sequence ID" value="PZF98025.1"/>
    <property type="molecule type" value="Genomic_DNA"/>
</dbReference>